<evidence type="ECO:0000256" key="3">
    <source>
        <dbReference type="SAM" id="MobiDB-lite"/>
    </source>
</evidence>
<evidence type="ECO:0000313" key="7">
    <source>
        <dbReference type="Proteomes" id="UP000008672"/>
    </source>
</evidence>
<organism evidence="6 7">
    <name type="scientific">Latimeria chalumnae</name>
    <name type="common">Coelacanth</name>
    <dbReference type="NCBI Taxonomy" id="7897"/>
    <lineage>
        <taxon>Eukaryota</taxon>
        <taxon>Metazoa</taxon>
        <taxon>Chordata</taxon>
        <taxon>Craniata</taxon>
        <taxon>Vertebrata</taxon>
        <taxon>Euteleostomi</taxon>
        <taxon>Coelacanthiformes</taxon>
        <taxon>Coelacanthidae</taxon>
        <taxon>Latimeria</taxon>
    </lineage>
</organism>
<dbReference type="GO" id="GO:0051400">
    <property type="term" value="F:BH domain binding"/>
    <property type="evidence" value="ECO:0007669"/>
    <property type="project" value="TreeGrafter"/>
</dbReference>
<dbReference type="PANTHER" id="PTHR11256">
    <property type="entry name" value="BCL-2 RELATED"/>
    <property type="match status" value="1"/>
</dbReference>
<dbReference type="AlphaFoldDB" id="H3ABM8"/>
<name>H3ABM8_LATCH</name>
<dbReference type="KEGG" id="lcm:102352490"/>
<dbReference type="InterPro" id="IPR036834">
    <property type="entry name" value="Bcl-2-like_sf"/>
</dbReference>
<protein>
    <submittedName>
        <fullName evidence="6">BCL2 associated X, apoptosis regulator</fullName>
    </submittedName>
</protein>
<dbReference type="InterPro" id="IPR002475">
    <property type="entry name" value="Bcl2-like"/>
</dbReference>
<proteinExistence type="inferred from homology"/>
<dbReference type="EMBL" id="AFYH01076264">
    <property type="status" value="NOT_ANNOTATED_CDS"/>
    <property type="molecule type" value="Genomic_DNA"/>
</dbReference>
<keyword evidence="4" id="KW-0472">Membrane</keyword>
<dbReference type="eggNOG" id="KOG4728">
    <property type="taxonomic scope" value="Eukaryota"/>
</dbReference>
<dbReference type="Pfam" id="PF00452">
    <property type="entry name" value="Bcl-2"/>
    <property type="match status" value="1"/>
</dbReference>
<comment type="similarity">
    <text evidence="1">Belongs to the Bcl-2 family.</text>
</comment>
<dbReference type="PRINTS" id="PR01862">
    <property type="entry name" value="BCL2FAMILY"/>
</dbReference>
<dbReference type="PROSITE" id="PS50062">
    <property type="entry name" value="BCL2_FAMILY"/>
    <property type="match status" value="1"/>
</dbReference>
<dbReference type="GeneTree" id="ENSGT01130000278292"/>
<dbReference type="Bgee" id="ENSLACG00000006256">
    <property type="expression patterns" value="Expressed in muscle tissue and 5 other cell types or tissues"/>
</dbReference>
<dbReference type="SMART" id="SM00337">
    <property type="entry name" value="BCL"/>
    <property type="match status" value="1"/>
</dbReference>
<dbReference type="GO" id="GO:0015267">
    <property type="term" value="F:channel activity"/>
    <property type="evidence" value="ECO:0007669"/>
    <property type="project" value="TreeGrafter"/>
</dbReference>
<dbReference type="RefSeq" id="XP_005996773.1">
    <property type="nucleotide sequence ID" value="XM_005996711.3"/>
</dbReference>
<keyword evidence="2" id="KW-0053">Apoptosis</keyword>
<dbReference type="FunCoup" id="H3ABM8">
    <property type="interactions" value="920"/>
</dbReference>
<keyword evidence="4" id="KW-0812">Transmembrane</keyword>
<keyword evidence="7" id="KW-1185">Reference proteome</keyword>
<dbReference type="EMBL" id="AFYH01076266">
    <property type="status" value="NOT_ANNOTATED_CDS"/>
    <property type="molecule type" value="Genomic_DNA"/>
</dbReference>
<reference evidence="7" key="1">
    <citation type="submission" date="2011-08" db="EMBL/GenBank/DDBJ databases">
        <title>The draft genome of Latimeria chalumnae.</title>
        <authorList>
            <person name="Di Palma F."/>
            <person name="Alfoldi J."/>
            <person name="Johnson J."/>
            <person name="Berlin A."/>
            <person name="Gnerre S."/>
            <person name="Jaffe D."/>
            <person name="MacCallum I."/>
            <person name="Young S."/>
            <person name="Walker B.J."/>
            <person name="Lander E."/>
            <person name="Lindblad-Toh K."/>
        </authorList>
    </citation>
    <scope>NUCLEOTIDE SEQUENCE [LARGE SCALE GENOMIC DNA]</scope>
    <source>
        <strain evidence="7">Wild caught</strain>
    </source>
</reference>
<dbReference type="Ensembl" id="ENSLACT00000007108.2">
    <property type="protein sequence ID" value="ENSLACP00000007049.2"/>
    <property type="gene ID" value="ENSLACG00000006256.2"/>
</dbReference>
<dbReference type="Gene3D" id="1.10.437.10">
    <property type="entry name" value="Blc2-like"/>
    <property type="match status" value="1"/>
</dbReference>
<evidence type="ECO:0000259" key="5">
    <source>
        <dbReference type="SMART" id="SM00337"/>
    </source>
</evidence>
<dbReference type="HOGENOM" id="CLU_085401_2_2_1"/>
<evidence type="ECO:0000256" key="4">
    <source>
        <dbReference type="SAM" id="Phobius"/>
    </source>
</evidence>
<accession>H3ABM8</accession>
<reference evidence="6" key="3">
    <citation type="submission" date="2025-09" db="UniProtKB">
        <authorList>
            <consortium name="Ensembl"/>
        </authorList>
    </citation>
    <scope>IDENTIFICATION</scope>
</reference>
<dbReference type="InterPro" id="IPR026298">
    <property type="entry name" value="Bcl-2_fam"/>
</dbReference>
<dbReference type="InterPro" id="IPR046371">
    <property type="entry name" value="Bcl-2_BH1-3"/>
</dbReference>
<gene>
    <name evidence="6" type="primary">LOC102352490</name>
</gene>
<dbReference type="OrthoDB" id="6080198at2759"/>
<keyword evidence="4" id="KW-1133">Transmembrane helix</keyword>
<feature type="domain" description="Bcl-2 Bcl-2 homology region 1-3" evidence="5">
    <location>
        <begin position="96"/>
        <end position="191"/>
    </location>
</feature>
<feature type="transmembrane region" description="Helical" evidence="4">
    <location>
        <begin position="203"/>
        <end position="222"/>
    </location>
</feature>
<dbReference type="CDD" id="cd06845">
    <property type="entry name" value="Bcl-2_like"/>
    <property type="match status" value="1"/>
</dbReference>
<feature type="region of interest" description="Disordered" evidence="3">
    <location>
        <begin position="16"/>
        <end position="40"/>
    </location>
</feature>
<dbReference type="GO" id="GO:0005741">
    <property type="term" value="C:mitochondrial outer membrane"/>
    <property type="evidence" value="ECO:0007669"/>
    <property type="project" value="TreeGrafter"/>
</dbReference>
<dbReference type="GO" id="GO:0008053">
    <property type="term" value="P:mitochondrial fusion"/>
    <property type="evidence" value="ECO:0007669"/>
    <property type="project" value="TreeGrafter"/>
</dbReference>
<evidence type="ECO:0000256" key="1">
    <source>
        <dbReference type="ARBA" id="ARBA00009458"/>
    </source>
</evidence>
<sequence length="223" mass="25317">MADECGCEDSLGSAEAAWAAGDSSPRAQMGRRTPASNADNATEQILQTGQVLLKGFILDRIQRGVETRCVQVTPDQLGVTEEQLSNPSFKNLANCLRQIGDELDGNQVLQREISRVKTDSSKEVFFQVVREVFSDGKFNWGRVVALFYFACKLIIRALCENIPKIVRTIIEWTMEYLRDHVVQWIREQGGWDSICLYVKRHNYHVTMIFLTGFLAAFLVMRFS</sequence>
<dbReference type="GeneID" id="102352490"/>
<dbReference type="Proteomes" id="UP000008672">
    <property type="component" value="Unassembled WGS sequence"/>
</dbReference>
<dbReference type="GO" id="GO:0042981">
    <property type="term" value="P:regulation of apoptotic process"/>
    <property type="evidence" value="ECO:0007669"/>
    <property type="project" value="InterPro"/>
</dbReference>
<dbReference type="GO" id="GO:0097192">
    <property type="term" value="P:extrinsic apoptotic signaling pathway in absence of ligand"/>
    <property type="evidence" value="ECO:0007669"/>
    <property type="project" value="TreeGrafter"/>
</dbReference>
<dbReference type="SUPFAM" id="SSF56854">
    <property type="entry name" value="Bcl-2 inhibitors of programmed cell death"/>
    <property type="match status" value="1"/>
</dbReference>
<evidence type="ECO:0000256" key="2">
    <source>
        <dbReference type="ARBA" id="ARBA00022703"/>
    </source>
</evidence>
<dbReference type="GO" id="GO:0001836">
    <property type="term" value="P:release of cytochrome c from mitochondria"/>
    <property type="evidence" value="ECO:0007669"/>
    <property type="project" value="TreeGrafter"/>
</dbReference>
<dbReference type="STRING" id="7897.ENSLACP00000007049"/>
<evidence type="ECO:0000313" key="6">
    <source>
        <dbReference type="Ensembl" id="ENSLACP00000007049.2"/>
    </source>
</evidence>
<reference evidence="6" key="2">
    <citation type="submission" date="2025-08" db="UniProtKB">
        <authorList>
            <consortium name="Ensembl"/>
        </authorList>
    </citation>
    <scope>IDENTIFICATION</scope>
</reference>
<dbReference type="EMBL" id="AFYH01076265">
    <property type="status" value="NOT_ANNOTATED_CDS"/>
    <property type="molecule type" value="Genomic_DNA"/>
</dbReference>
<dbReference type="GO" id="GO:0008630">
    <property type="term" value="P:intrinsic apoptotic signaling pathway in response to DNA damage"/>
    <property type="evidence" value="ECO:0007669"/>
    <property type="project" value="TreeGrafter"/>
</dbReference>
<dbReference type="OMA" id="QCCGDSE"/>
<dbReference type="InParanoid" id="H3ABM8"/>
<dbReference type="PANTHER" id="PTHR11256:SF42">
    <property type="entry name" value="APOPTOSIS REGULATOR BAX"/>
    <property type="match status" value="1"/>
</dbReference>